<keyword evidence="1" id="KW-0732">Signal</keyword>
<keyword evidence="3" id="KW-1185">Reference proteome</keyword>
<sequence length="124" mass="12660">MKRLLALGAAALLALGLFATASVAASATPTGSSDPAVCPAEGKVEVSDEQTLVTVTAPAGMVITGYCVKAGSVKQGDGPMYVLLDEPATTVTITHMSEKAISHYSVYYEPTYEPTPTPTPTPGS</sequence>
<organism evidence="2 3">
    <name type="scientific">Promicromonospora alba</name>
    <dbReference type="NCBI Taxonomy" id="1616110"/>
    <lineage>
        <taxon>Bacteria</taxon>
        <taxon>Bacillati</taxon>
        <taxon>Actinomycetota</taxon>
        <taxon>Actinomycetes</taxon>
        <taxon>Micrococcales</taxon>
        <taxon>Promicromonosporaceae</taxon>
        <taxon>Promicromonospora</taxon>
    </lineage>
</organism>
<feature type="chain" id="PRO_5045888595" evidence="1">
    <location>
        <begin position="25"/>
        <end position="124"/>
    </location>
</feature>
<proteinExistence type="predicted"/>
<evidence type="ECO:0000256" key="1">
    <source>
        <dbReference type="SAM" id="SignalP"/>
    </source>
</evidence>
<evidence type="ECO:0000313" key="3">
    <source>
        <dbReference type="Proteomes" id="UP001596011"/>
    </source>
</evidence>
<evidence type="ECO:0000313" key="2">
    <source>
        <dbReference type="EMBL" id="MFC4631544.1"/>
    </source>
</evidence>
<dbReference type="Proteomes" id="UP001596011">
    <property type="component" value="Unassembled WGS sequence"/>
</dbReference>
<name>A0ABV9HMU0_9MICO</name>
<reference evidence="3" key="1">
    <citation type="journal article" date="2019" name="Int. J. Syst. Evol. Microbiol.">
        <title>The Global Catalogue of Microorganisms (GCM) 10K type strain sequencing project: providing services to taxonomists for standard genome sequencing and annotation.</title>
        <authorList>
            <consortium name="The Broad Institute Genomics Platform"/>
            <consortium name="The Broad Institute Genome Sequencing Center for Infectious Disease"/>
            <person name="Wu L."/>
            <person name="Ma J."/>
        </authorList>
    </citation>
    <scope>NUCLEOTIDE SEQUENCE [LARGE SCALE GENOMIC DNA]</scope>
    <source>
        <strain evidence="3">CCUG 42722</strain>
    </source>
</reference>
<comment type="caution">
    <text evidence="2">The sequence shown here is derived from an EMBL/GenBank/DDBJ whole genome shotgun (WGS) entry which is preliminary data.</text>
</comment>
<dbReference type="EMBL" id="JBHSFI010000008">
    <property type="protein sequence ID" value="MFC4631544.1"/>
    <property type="molecule type" value="Genomic_DNA"/>
</dbReference>
<gene>
    <name evidence="2" type="ORF">ACFO6V_25095</name>
</gene>
<accession>A0ABV9HMU0</accession>
<dbReference type="RefSeq" id="WP_377140955.1">
    <property type="nucleotide sequence ID" value="NZ_JBHSFI010000008.1"/>
</dbReference>
<feature type="signal peptide" evidence="1">
    <location>
        <begin position="1"/>
        <end position="24"/>
    </location>
</feature>
<protein>
    <submittedName>
        <fullName evidence="2">Uncharacterized protein</fullName>
    </submittedName>
</protein>